<dbReference type="InterPro" id="IPR029058">
    <property type="entry name" value="AB_hydrolase_fold"/>
</dbReference>
<evidence type="ECO:0000313" key="2">
    <source>
        <dbReference type="EMBL" id="OGC83028.1"/>
    </source>
</evidence>
<dbReference type="SUPFAM" id="SSF53474">
    <property type="entry name" value="alpha/beta-Hydrolases"/>
    <property type="match status" value="1"/>
</dbReference>
<dbReference type="Pfam" id="PF00561">
    <property type="entry name" value="Abhydrolase_1"/>
    <property type="match status" value="1"/>
</dbReference>
<protein>
    <recommendedName>
        <fullName evidence="1">AB hydrolase-1 domain-containing protein</fullName>
    </recommendedName>
</protein>
<sequence length="246" mass="27697">MKIIKTKTFELAVYEKGDPNSSKLAIVIPGKLDTKDYIHNTSLVDYLAGRGYFALSFDPPGTWESPGDIELYTTTNYLKAVDELIGHFGNKPTLLAGHSRGGTIAMLAGPKNSHVTHFIPIFSYYDAPSDPSEERIVDGKVISHRDLPPGNMKTKEKKEFGLPLNYFEDGKQYNALAGLKKCTKPKLFFYGVKDDMNDPEDVKKAYEESAEPKMIHALNSEHDYRYHPEIIKEANQIIGKFLDKYS</sequence>
<proteinExistence type="predicted"/>
<dbReference type="AlphaFoldDB" id="A0A1F4XN34"/>
<reference evidence="2 3" key="1">
    <citation type="journal article" date="2016" name="Nat. Commun.">
        <title>Thousands of microbial genomes shed light on interconnected biogeochemical processes in an aquifer system.</title>
        <authorList>
            <person name="Anantharaman K."/>
            <person name="Brown C.T."/>
            <person name="Hug L.A."/>
            <person name="Sharon I."/>
            <person name="Castelle C.J."/>
            <person name="Probst A.J."/>
            <person name="Thomas B.C."/>
            <person name="Singh A."/>
            <person name="Wilkins M.J."/>
            <person name="Karaoz U."/>
            <person name="Brodie E.L."/>
            <person name="Williams K.H."/>
            <person name="Hubbard S.S."/>
            <person name="Banfield J.F."/>
        </authorList>
    </citation>
    <scope>NUCLEOTIDE SEQUENCE [LARGE SCALE GENOMIC DNA]</scope>
</reference>
<dbReference type="InterPro" id="IPR000073">
    <property type="entry name" value="AB_hydrolase_1"/>
</dbReference>
<name>A0A1F4XN34_9BACT</name>
<comment type="caution">
    <text evidence="2">The sequence shown here is derived from an EMBL/GenBank/DDBJ whole genome shotgun (WGS) entry which is preliminary data.</text>
</comment>
<gene>
    <name evidence="2" type="ORF">A2788_02120</name>
</gene>
<dbReference type="Proteomes" id="UP000177521">
    <property type="component" value="Unassembled WGS sequence"/>
</dbReference>
<evidence type="ECO:0000259" key="1">
    <source>
        <dbReference type="Pfam" id="PF00561"/>
    </source>
</evidence>
<dbReference type="EMBL" id="MEWS01000002">
    <property type="protein sequence ID" value="OGC83028.1"/>
    <property type="molecule type" value="Genomic_DNA"/>
</dbReference>
<dbReference type="Gene3D" id="3.40.50.1820">
    <property type="entry name" value="alpha/beta hydrolase"/>
    <property type="match status" value="1"/>
</dbReference>
<accession>A0A1F4XN34</accession>
<organism evidence="2 3">
    <name type="scientific">Candidatus Abawacabacteria bacterium RIFCSPHIGHO2_01_FULL_46_8</name>
    <dbReference type="NCBI Taxonomy" id="1817815"/>
    <lineage>
        <taxon>Bacteria</taxon>
        <taxon>Candidatus Abawacaibacteriota</taxon>
    </lineage>
</organism>
<feature type="domain" description="AB hydrolase-1" evidence="1">
    <location>
        <begin position="26"/>
        <end position="111"/>
    </location>
</feature>
<evidence type="ECO:0000313" key="3">
    <source>
        <dbReference type="Proteomes" id="UP000177521"/>
    </source>
</evidence>